<comment type="caution">
    <text evidence="2">The sequence shown here is derived from an EMBL/GenBank/DDBJ whole genome shotgun (WGS) entry which is preliminary data.</text>
</comment>
<evidence type="ECO:0000256" key="1">
    <source>
        <dbReference type="SAM" id="MobiDB-lite"/>
    </source>
</evidence>
<dbReference type="Proteomes" id="UP001396898">
    <property type="component" value="Unassembled WGS sequence"/>
</dbReference>
<accession>A0ABR1R5G8</accession>
<name>A0ABR1R5G8_9PEZI</name>
<feature type="compositionally biased region" description="Gly residues" evidence="1">
    <location>
        <begin position="616"/>
        <end position="629"/>
    </location>
</feature>
<feature type="compositionally biased region" description="Gly residues" evidence="1">
    <location>
        <begin position="590"/>
        <end position="605"/>
    </location>
</feature>
<keyword evidence="3" id="KW-1185">Reference proteome</keyword>
<organism evidence="2 3">
    <name type="scientific">Apiospora marii</name>
    <dbReference type="NCBI Taxonomy" id="335849"/>
    <lineage>
        <taxon>Eukaryota</taxon>
        <taxon>Fungi</taxon>
        <taxon>Dikarya</taxon>
        <taxon>Ascomycota</taxon>
        <taxon>Pezizomycotina</taxon>
        <taxon>Sordariomycetes</taxon>
        <taxon>Xylariomycetidae</taxon>
        <taxon>Amphisphaeriales</taxon>
        <taxon>Apiosporaceae</taxon>
        <taxon>Apiospora</taxon>
    </lineage>
</organism>
<protein>
    <submittedName>
        <fullName evidence="2">Molybdenum cofactor sulfurase</fullName>
    </submittedName>
</protein>
<feature type="region of interest" description="Disordered" evidence="1">
    <location>
        <begin position="296"/>
        <end position="319"/>
    </location>
</feature>
<gene>
    <name evidence="2" type="ORF">PG991_013248</name>
</gene>
<sequence length="820" mass="88955">MSLQFRDAWYYPPDIAHDLDGIDALSEAQKQETYACAWEYSRCCIPHFTNWNRYVAWMRICVMCIVAEYRGDLIDIENTDQILCYSLNRVMADLFEGSAGYKLMDREVKAFLLITSEKSSERRHGELFRRYVDGLAQGPRTWFRMRDCDALARFSMGAALACNDMDEAALWPSDAEFELLTEIGDVMYDAVAFYKHRSEGETNSTFAYVPPAIRANAYRVAREVLFAIEVAVAHRPESLVLTNFIRFFGGPIHMMMRRYRFVEDDLGLGRSYTSDVVTLARQHVKLWNRLDAPTPAGNEDAAAAGQNQNNHQYGETEAPAPASCDRYRRLVRDRAEELMFPGLADILERAGTPHCDRCRRPTYGAKEAVHGFGGVELCPGCRAVWRAYVESLPERAQEVYPDLVLREPPPLAAQGPENQEETNNGVAAAAKAAQQRLTDEYAPEVPRGLVAGDLETGSGGGVGMVVGAVDTDARVGTLEVIEVVDGAARHAPQALPRDGPVVRDPDLGAAGVGRAPGRAELEDAVDGQRDAGHVRERLPPALGDALRHVVLARHLKVGVRGRHRRRGGGLRRGRGHGHGRGRRGRDVGFHGRGQARGGAGGGGGEGARRHGHEVGGEGGGYGDSGGQGRRWGRGDGRRDGDSIGDGSRGSETAARRGDDVCGEATKRVAARACAARGSAPDRGQARRGQASRAAREGSGGCGLGDSRGLSTMRTALLVIHTGMGVSRATRLRDGVGRDIGRPVDNGGLGRLRHGGDRHRRPLGVRRGHTGRHRLRRGLRQRRCVHGGLGRGGGELAADCGGIVQSPQHQKCRVIITGLGG</sequence>
<evidence type="ECO:0000313" key="3">
    <source>
        <dbReference type="Proteomes" id="UP001396898"/>
    </source>
</evidence>
<feature type="compositionally biased region" description="Low complexity" evidence="1">
    <location>
        <begin position="296"/>
        <end position="313"/>
    </location>
</feature>
<feature type="compositionally biased region" description="Basic and acidic residues" evidence="1">
    <location>
        <begin position="606"/>
        <end position="615"/>
    </location>
</feature>
<feature type="region of interest" description="Disordered" evidence="1">
    <location>
        <begin position="736"/>
        <end position="757"/>
    </location>
</feature>
<reference evidence="2 3" key="1">
    <citation type="submission" date="2023-01" db="EMBL/GenBank/DDBJ databases">
        <title>Analysis of 21 Apiospora genomes using comparative genomics revels a genus with tremendous synthesis potential of carbohydrate active enzymes and secondary metabolites.</title>
        <authorList>
            <person name="Sorensen T."/>
        </authorList>
    </citation>
    <scope>NUCLEOTIDE SEQUENCE [LARGE SCALE GENOMIC DNA]</scope>
    <source>
        <strain evidence="2 3">CBS 20057</strain>
    </source>
</reference>
<dbReference type="EMBL" id="JAQQWI010000018">
    <property type="protein sequence ID" value="KAK8001026.1"/>
    <property type="molecule type" value="Genomic_DNA"/>
</dbReference>
<evidence type="ECO:0000313" key="2">
    <source>
        <dbReference type="EMBL" id="KAK8001026.1"/>
    </source>
</evidence>
<feature type="region of interest" description="Disordered" evidence="1">
    <location>
        <begin position="558"/>
        <end position="660"/>
    </location>
</feature>
<feature type="compositionally biased region" description="Basic residues" evidence="1">
    <location>
        <begin position="558"/>
        <end position="583"/>
    </location>
</feature>
<feature type="region of interest" description="Disordered" evidence="1">
    <location>
        <begin position="672"/>
        <end position="706"/>
    </location>
</feature>
<proteinExistence type="predicted"/>
<feature type="compositionally biased region" description="Basic and acidic residues" evidence="1">
    <location>
        <begin position="632"/>
        <end position="641"/>
    </location>
</feature>